<feature type="transmembrane region" description="Helical" evidence="1">
    <location>
        <begin position="41"/>
        <end position="64"/>
    </location>
</feature>
<proteinExistence type="predicted"/>
<dbReference type="OrthoDB" id="5186924at2"/>
<sequence>MKGTRDYHDIIGGTLMIAGGAWFSLYALNYNLGTLRRMGPAYFPLGIGVLVVLFGLLLVLPALRRPGGVPRPELRPFLAICAAVLAFALAVERAGLVPATLVLTALAAWAERAPDLRLTAILGLALSARAVLVFTQGLGIPIPAIRWSL</sequence>
<feature type="transmembrane region" description="Helical" evidence="1">
    <location>
        <begin position="7"/>
        <end position="29"/>
    </location>
</feature>
<gene>
    <name evidence="3" type="ORF">CR162_20810</name>
</gene>
<dbReference type="RefSeq" id="WP_099097413.1">
    <property type="nucleotide sequence ID" value="NZ_PDNU01000075.1"/>
</dbReference>
<accession>A0A2C6XWW1</accession>
<evidence type="ECO:0000256" key="1">
    <source>
        <dbReference type="SAM" id="Phobius"/>
    </source>
</evidence>
<dbReference type="Pfam" id="PF07331">
    <property type="entry name" value="TctB"/>
    <property type="match status" value="1"/>
</dbReference>
<feature type="transmembrane region" description="Helical" evidence="1">
    <location>
        <begin position="121"/>
        <end position="145"/>
    </location>
</feature>
<feature type="domain" description="DUF1468" evidence="2">
    <location>
        <begin position="11"/>
        <end position="143"/>
    </location>
</feature>
<evidence type="ECO:0000313" key="4">
    <source>
        <dbReference type="Proteomes" id="UP000223527"/>
    </source>
</evidence>
<dbReference type="AlphaFoldDB" id="A0A2C6XWW1"/>
<keyword evidence="1" id="KW-0812">Transmembrane</keyword>
<evidence type="ECO:0000259" key="2">
    <source>
        <dbReference type="Pfam" id="PF07331"/>
    </source>
</evidence>
<dbReference type="EMBL" id="PDNU01000075">
    <property type="protein sequence ID" value="PHK93022.1"/>
    <property type="molecule type" value="Genomic_DNA"/>
</dbReference>
<feature type="transmembrane region" description="Helical" evidence="1">
    <location>
        <begin position="76"/>
        <end position="109"/>
    </location>
</feature>
<keyword evidence="1" id="KW-1133">Transmembrane helix</keyword>
<name>A0A2C6XWW1_9PROT</name>
<organism evidence="3 4">
    <name type="scientific">Teichococcus rhizosphaerae</name>
    <dbReference type="NCBI Taxonomy" id="1335062"/>
    <lineage>
        <taxon>Bacteria</taxon>
        <taxon>Pseudomonadati</taxon>
        <taxon>Pseudomonadota</taxon>
        <taxon>Alphaproteobacteria</taxon>
        <taxon>Acetobacterales</taxon>
        <taxon>Roseomonadaceae</taxon>
        <taxon>Roseomonas</taxon>
    </lineage>
</organism>
<evidence type="ECO:0000313" key="3">
    <source>
        <dbReference type="EMBL" id="PHK93022.1"/>
    </source>
</evidence>
<reference evidence="3 4" key="1">
    <citation type="submission" date="2017-10" db="EMBL/GenBank/DDBJ databases">
        <authorList>
            <person name="Banno H."/>
            <person name="Chua N.-H."/>
        </authorList>
    </citation>
    <scope>NUCLEOTIDE SEQUENCE [LARGE SCALE GENOMIC DNA]</scope>
    <source>
        <strain evidence="3 4">YW11</strain>
    </source>
</reference>
<protein>
    <recommendedName>
        <fullName evidence="2">DUF1468 domain-containing protein</fullName>
    </recommendedName>
</protein>
<dbReference type="Proteomes" id="UP000223527">
    <property type="component" value="Unassembled WGS sequence"/>
</dbReference>
<dbReference type="InterPro" id="IPR009936">
    <property type="entry name" value="DUF1468"/>
</dbReference>
<comment type="caution">
    <text evidence="3">The sequence shown here is derived from an EMBL/GenBank/DDBJ whole genome shotgun (WGS) entry which is preliminary data.</text>
</comment>
<keyword evidence="4" id="KW-1185">Reference proteome</keyword>
<keyword evidence="1" id="KW-0472">Membrane</keyword>